<sequence>MDFTGRTITWAALRVARAPLLLVLLSLTAACTTSGSGPVATTSSFGPTVAFESVDGPPPQVFDRLVRALETESTARSFTIVSREAQASYRVRSYLSAQVRRGKTTIAWVWDVYDRDQERAIRLSGEEPAGKGGRDAWAMADDQLMRRIALAGLNGLNGLISGAAPAQDPAPTAPRTSGPAIAQTDENRPESGPGQMQTLAFSAR</sequence>
<feature type="compositionally biased region" description="Low complexity" evidence="1">
    <location>
        <begin position="164"/>
        <end position="174"/>
    </location>
</feature>
<dbReference type="Proteomes" id="UP000480266">
    <property type="component" value="Unassembled WGS sequence"/>
</dbReference>
<proteinExistence type="predicted"/>
<evidence type="ECO:0000256" key="2">
    <source>
        <dbReference type="SAM" id="SignalP"/>
    </source>
</evidence>
<name>A0A7C9RFI6_9BRAD</name>
<feature type="compositionally biased region" description="Polar residues" evidence="1">
    <location>
        <begin position="194"/>
        <end position="204"/>
    </location>
</feature>
<evidence type="ECO:0000313" key="3">
    <source>
        <dbReference type="EMBL" id="NGX95622.1"/>
    </source>
</evidence>
<evidence type="ECO:0000256" key="1">
    <source>
        <dbReference type="SAM" id="MobiDB-lite"/>
    </source>
</evidence>
<comment type="caution">
    <text evidence="3">The sequence shown here is derived from an EMBL/GenBank/DDBJ whole genome shotgun (WGS) entry which is preliminary data.</text>
</comment>
<keyword evidence="2" id="KW-0732">Signal</keyword>
<feature type="chain" id="PRO_5028851837" evidence="2">
    <location>
        <begin position="30"/>
        <end position="204"/>
    </location>
</feature>
<accession>A0A7C9RFI6</accession>
<reference evidence="3" key="1">
    <citation type="submission" date="2020-02" db="EMBL/GenBank/DDBJ databases">
        <title>Draft genome sequence of Candidatus Afipia apatlaquensis IBT-C3, a potential strain for decolorization of textile dyes.</title>
        <authorList>
            <person name="Sanchez-Reyes A."/>
            <person name="Breton-Deval L."/>
            <person name="Mangelson H."/>
            <person name="Sanchez-Flores A."/>
        </authorList>
    </citation>
    <scope>NUCLEOTIDE SEQUENCE [LARGE SCALE GENOMIC DNA]</scope>
    <source>
        <strain evidence="3">IBT-C3</strain>
    </source>
</reference>
<evidence type="ECO:0000313" key="4">
    <source>
        <dbReference type="Proteomes" id="UP000480266"/>
    </source>
</evidence>
<keyword evidence="4" id="KW-1185">Reference proteome</keyword>
<gene>
    <name evidence="3" type="ORF">G4V63_10445</name>
</gene>
<dbReference type="PROSITE" id="PS51257">
    <property type="entry name" value="PROKAR_LIPOPROTEIN"/>
    <property type="match status" value="1"/>
</dbReference>
<feature type="region of interest" description="Disordered" evidence="1">
    <location>
        <begin position="164"/>
        <end position="204"/>
    </location>
</feature>
<protein>
    <submittedName>
        <fullName evidence="3">Uncharacterized protein</fullName>
    </submittedName>
</protein>
<dbReference type="AlphaFoldDB" id="A0A7C9RFI6"/>
<organism evidence="3 4">
    <name type="scientific">Candidatus Afipia apatlaquensis</name>
    <dbReference type="NCBI Taxonomy" id="2712852"/>
    <lineage>
        <taxon>Bacteria</taxon>
        <taxon>Pseudomonadati</taxon>
        <taxon>Pseudomonadota</taxon>
        <taxon>Alphaproteobacteria</taxon>
        <taxon>Hyphomicrobiales</taxon>
        <taxon>Nitrobacteraceae</taxon>
        <taxon>Afipia</taxon>
    </lineage>
</organism>
<feature type="signal peptide" evidence="2">
    <location>
        <begin position="1"/>
        <end position="29"/>
    </location>
</feature>
<dbReference type="EMBL" id="JAAMRR010000545">
    <property type="protein sequence ID" value="NGX95622.1"/>
    <property type="molecule type" value="Genomic_DNA"/>
</dbReference>